<accession>A0AA87LRC3</accession>
<dbReference type="EMBL" id="AJYB01000083">
    <property type="protein sequence ID" value="EIM05234.1"/>
    <property type="molecule type" value="Genomic_DNA"/>
</dbReference>
<evidence type="ECO:0000313" key="1">
    <source>
        <dbReference type="EMBL" id="EIM05234.1"/>
    </source>
</evidence>
<name>A0AA87LRC3_9BACL</name>
<comment type="caution">
    <text evidence="1">The sequence shown here is derived from an EMBL/GenBank/DDBJ whole genome shotgun (WGS) entry which is preliminary data.</text>
</comment>
<reference evidence="1 2" key="1">
    <citation type="journal article" date="2012" name="J. Bacteriol.">
        <title>Genome Sequence of the Antarctic Psychrophile Bacterium Planococcus antarcticus DSM 14505.</title>
        <authorList>
            <person name="Margolles A."/>
            <person name="Gueimonde M."/>
            <person name="Sanchez B."/>
        </authorList>
    </citation>
    <scope>NUCLEOTIDE SEQUENCE [LARGE SCALE GENOMIC DNA]</scope>
    <source>
        <strain evidence="1 2">DSM 14505</strain>
    </source>
</reference>
<organism evidence="1 2">
    <name type="scientific">Planococcus antarcticus DSM 14505</name>
    <dbReference type="NCBI Taxonomy" id="1185653"/>
    <lineage>
        <taxon>Bacteria</taxon>
        <taxon>Bacillati</taxon>
        <taxon>Bacillota</taxon>
        <taxon>Bacilli</taxon>
        <taxon>Bacillales</taxon>
        <taxon>Caryophanaceae</taxon>
        <taxon>Planococcus</taxon>
    </lineage>
</organism>
<sequence>MIDFSLKNWDFRIPQTKDDIPQTNSRVAQTTSTIPQTTPISLSRELKKQQQIPKKRKNLRLFPHGSWGLI</sequence>
<dbReference type="AlphaFoldDB" id="A0AA87LRC3"/>
<gene>
    <name evidence="1" type="ORF">A1A1_17225</name>
</gene>
<protein>
    <submittedName>
        <fullName evidence="1">Uncharacterized protein</fullName>
    </submittedName>
</protein>
<evidence type="ECO:0000313" key="2">
    <source>
        <dbReference type="Proteomes" id="UP000004725"/>
    </source>
</evidence>
<dbReference type="Proteomes" id="UP000004725">
    <property type="component" value="Unassembled WGS sequence"/>
</dbReference>
<proteinExistence type="predicted"/>